<accession>A0AAV6WLX9</accession>
<protein>
    <submittedName>
        <fullName evidence="1">Uncharacterized protein</fullName>
    </submittedName>
</protein>
<organism evidence="1 2">
    <name type="scientific">Buddleja alternifolia</name>
    <dbReference type="NCBI Taxonomy" id="168488"/>
    <lineage>
        <taxon>Eukaryota</taxon>
        <taxon>Viridiplantae</taxon>
        <taxon>Streptophyta</taxon>
        <taxon>Embryophyta</taxon>
        <taxon>Tracheophyta</taxon>
        <taxon>Spermatophyta</taxon>
        <taxon>Magnoliopsida</taxon>
        <taxon>eudicotyledons</taxon>
        <taxon>Gunneridae</taxon>
        <taxon>Pentapetalae</taxon>
        <taxon>asterids</taxon>
        <taxon>lamiids</taxon>
        <taxon>Lamiales</taxon>
        <taxon>Scrophulariaceae</taxon>
        <taxon>Buddlejeae</taxon>
        <taxon>Buddleja</taxon>
    </lineage>
</organism>
<sequence length="167" mass="18663">MLHTLKGSAVDGNEGETFGTNVVESSSENGKLFQMCLLLGKKNEHKGIHVHSWENCLEMELPPPEPPPQITVSTLPLLEFEPVWESEIRGLEIASKLVDVAATFRKLIISSHEFTNLSGGKHGEWSTTASSDDIEKQEVSYEEQTHFFDTNEYFSEPISDFGSICVY</sequence>
<reference evidence="1" key="1">
    <citation type="submission" date="2019-10" db="EMBL/GenBank/DDBJ databases">
        <authorList>
            <person name="Zhang R."/>
            <person name="Pan Y."/>
            <person name="Wang J."/>
            <person name="Ma R."/>
            <person name="Yu S."/>
        </authorList>
    </citation>
    <scope>NUCLEOTIDE SEQUENCE</scope>
    <source>
        <strain evidence="1">LA-IB0</strain>
        <tissue evidence="1">Leaf</tissue>
    </source>
</reference>
<dbReference type="EMBL" id="WHWC01000013">
    <property type="protein sequence ID" value="KAG8371094.1"/>
    <property type="molecule type" value="Genomic_DNA"/>
</dbReference>
<comment type="caution">
    <text evidence="1">The sequence shown here is derived from an EMBL/GenBank/DDBJ whole genome shotgun (WGS) entry which is preliminary data.</text>
</comment>
<evidence type="ECO:0000313" key="2">
    <source>
        <dbReference type="Proteomes" id="UP000826271"/>
    </source>
</evidence>
<dbReference type="AlphaFoldDB" id="A0AAV6WLX9"/>
<gene>
    <name evidence="1" type="ORF">BUALT_Bualt13G0051100</name>
</gene>
<proteinExistence type="predicted"/>
<evidence type="ECO:0000313" key="1">
    <source>
        <dbReference type="EMBL" id="KAG8371094.1"/>
    </source>
</evidence>
<keyword evidence="2" id="KW-1185">Reference proteome</keyword>
<name>A0AAV6WLX9_9LAMI</name>
<dbReference type="Proteomes" id="UP000826271">
    <property type="component" value="Unassembled WGS sequence"/>
</dbReference>